<proteinExistence type="predicted"/>
<dbReference type="EMBL" id="JALAZD010000003">
    <property type="protein sequence ID" value="MCI0128962.1"/>
    <property type="molecule type" value="Genomic_DNA"/>
</dbReference>
<organism evidence="1 2">
    <name type="scientific">Paradevosia shaoguanensis</name>
    <dbReference type="NCBI Taxonomy" id="1335043"/>
    <lineage>
        <taxon>Bacteria</taxon>
        <taxon>Pseudomonadati</taxon>
        <taxon>Pseudomonadota</taxon>
        <taxon>Alphaproteobacteria</taxon>
        <taxon>Hyphomicrobiales</taxon>
        <taxon>Devosiaceae</taxon>
        <taxon>Paradevosia</taxon>
    </lineage>
</organism>
<keyword evidence="2" id="KW-1185">Reference proteome</keyword>
<dbReference type="InterPro" id="IPR019587">
    <property type="entry name" value="Polyketide_cyclase/dehydratase"/>
</dbReference>
<evidence type="ECO:0000313" key="2">
    <source>
        <dbReference type="Proteomes" id="UP001156140"/>
    </source>
</evidence>
<comment type="caution">
    <text evidence="1">The sequence shown here is derived from an EMBL/GenBank/DDBJ whole genome shotgun (WGS) entry which is preliminary data.</text>
</comment>
<dbReference type="Pfam" id="PF10604">
    <property type="entry name" value="Polyketide_cyc2"/>
    <property type="match status" value="1"/>
</dbReference>
<dbReference type="SUPFAM" id="SSF55961">
    <property type="entry name" value="Bet v1-like"/>
    <property type="match status" value="1"/>
</dbReference>
<dbReference type="RefSeq" id="WP_281736964.1">
    <property type="nucleotide sequence ID" value="NZ_JAKETQ010000003.1"/>
</dbReference>
<dbReference type="Gene3D" id="3.30.530.20">
    <property type="match status" value="1"/>
</dbReference>
<dbReference type="Proteomes" id="UP001156140">
    <property type="component" value="Unassembled WGS sequence"/>
</dbReference>
<evidence type="ECO:0000313" key="1">
    <source>
        <dbReference type="EMBL" id="MCI0128962.1"/>
    </source>
</evidence>
<reference evidence="1" key="1">
    <citation type="submission" date="2022-03" db="EMBL/GenBank/DDBJ databases">
        <title>The complete genome sequence of a Methyloterrigena soli.</title>
        <authorList>
            <person name="Zi Z."/>
        </authorList>
    </citation>
    <scope>NUCLEOTIDE SEQUENCE</scope>
    <source>
        <strain evidence="1">M48</strain>
    </source>
</reference>
<name>A0AA41QQ46_9HYPH</name>
<dbReference type="InterPro" id="IPR023393">
    <property type="entry name" value="START-like_dom_sf"/>
</dbReference>
<sequence>MLKSRTITISINRPVADVYAYLSDPSNMPNWTTALGERFEKVEGNVWHAAVPDDPRGPVTVRFSPRNDWGVLDYEVSRSGEEPLMVPLRVFANQEGCDLAFTFFQRPGVSDEHLDSEVEWVRTDLLTLQSLLEALGDRR</sequence>
<gene>
    <name evidence="1" type="ORF">ML536_19180</name>
</gene>
<accession>A0AA41QQ46</accession>
<dbReference type="AlphaFoldDB" id="A0AA41QQ46"/>
<protein>
    <submittedName>
        <fullName evidence="1">SRPBCC family protein</fullName>
    </submittedName>
</protein>